<dbReference type="InterPro" id="IPR020084">
    <property type="entry name" value="NUDIX_hydrolase_CS"/>
</dbReference>
<dbReference type="EMBL" id="CATQJL010000112">
    <property type="protein sequence ID" value="CAJ0594246.1"/>
    <property type="molecule type" value="Genomic_DNA"/>
</dbReference>
<keyword evidence="5" id="KW-0460">Magnesium</keyword>
<proteinExistence type="predicted"/>
<keyword evidence="3" id="KW-0479">Metal-binding</keyword>
<evidence type="ECO:0000259" key="7">
    <source>
        <dbReference type="PROSITE" id="PS51462"/>
    </source>
</evidence>
<keyword evidence="4" id="KW-0378">Hydrolase</keyword>
<evidence type="ECO:0000256" key="6">
    <source>
        <dbReference type="ARBA" id="ARBA00023211"/>
    </source>
</evidence>
<dbReference type="Gene3D" id="3.90.79.10">
    <property type="entry name" value="Nucleoside Triphosphate Pyrophosphohydrolase"/>
    <property type="match status" value="1"/>
</dbReference>
<evidence type="ECO:0000313" key="9">
    <source>
        <dbReference type="Proteomes" id="UP001176961"/>
    </source>
</evidence>
<protein>
    <recommendedName>
        <fullName evidence="7">Nudix hydrolase domain-containing protein</fullName>
    </recommendedName>
</protein>
<evidence type="ECO:0000313" key="8">
    <source>
        <dbReference type="EMBL" id="CAJ0594246.1"/>
    </source>
</evidence>
<dbReference type="Proteomes" id="UP001176961">
    <property type="component" value="Unassembled WGS sequence"/>
</dbReference>
<dbReference type="Pfam" id="PF00293">
    <property type="entry name" value="NUDIX"/>
    <property type="match status" value="1"/>
</dbReference>
<evidence type="ECO:0000256" key="2">
    <source>
        <dbReference type="ARBA" id="ARBA00001946"/>
    </source>
</evidence>
<dbReference type="GO" id="GO:0015938">
    <property type="term" value="P:coenzyme A catabolic process"/>
    <property type="evidence" value="ECO:0007669"/>
    <property type="project" value="TreeGrafter"/>
</dbReference>
<evidence type="ECO:0000256" key="5">
    <source>
        <dbReference type="ARBA" id="ARBA00022842"/>
    </source>
</evidence>
<dbReference type="CDD" id="cd03426">
    <property type="entry name" value="NUDIX_CoAse_Nudt7"/>
    <property type="match status" value="1"/>
</dbReference>
<gene>
    <name evidence="8" type="ORF">CYNAS_LOCUS6229</name>
</gene>
<dbReference type="GO" id="GO:0046872">
    <property type="term" value="F:metal ion binding"/>
    <property type="evidence" value="ECO:0007669"/>
    <property type="project" value="UniProtKB-KW"/>
</dbReference>
<evidence type="ECO:0000256" key="3">
    <source>
        <dbReference type="ARBA" id="ARBA00022723"/>
    </source>
</evidence>
<evidence type="ECO:0000256" key="1">
    <source>
        <dbReference type="ARBA" id="ARBA00001936"/>
    </source>
</evidence>
<dbReference type="PROSITE" id="PS51462">
    <property type="entry name" value="NUDIX"/>
    <property type="match status" value="1"/>
</dbReference>
<accession>A0AA36M0Z7</accession>
<keyword evidence="6" id="KW-0464">Manganese</keyword>
<dbReference type="PANTHER" id="PTHR12992">
    <property type="entry name" value="NUDIX HYDROLASE"/>
    <property type="match status" value="1"/>
</dbReference>
<dbReference type="PANTHER" id="PTHR12992:SF24">
    <property type="entry name" value="PEROXISOMAL COENZYME A DIPHOSPHATASE NUDT7"/>
    <property type="match status" value="1"/>
</dbReference>
<dbReference type="PROSITE" id="PS00893">
    <property type="entry name" value="NUDIX_BOX"/>
    <property type="match status" value="1"/>
</dbReference>
<dbReference type="InterPro" id="IPR015797">
    <property type="entry name" value="NUDIX_hydrolase-like_dom_sf"/>
</dbReference>
<comment type="caution">
    <text evidence="8">The sequence shown here is derived from an EMBL/GenBank/DDBJ whole genome shotgun (WGS) entry which is preliminary data.</text>
</comment>
<dbReference type="SUPFAM" id="SSF55811">
    <property type="entry name" value="Nudix"/>
    <property type="match status" value="1"/>
</dbReference>
<sequence>QLTSRSGILVDGPKGSSIGSAWQTTLSETSAIKSSTARIRIDTGSINSQSDFSKKKTMEDECDRLRALLRLSPEPNMPDGHQDAGVLILLDGVPDNYQVFLCIRSEKLRRHPGEVCFPGGMRDNGENMQETAIREAEEEVGLVRDDFIMLGSLPPFRARFGVLIHPTVALLRRPFFPRPNADEVQDTFWMPLERFLDDSVHMSFVIDNKYSIHSFSFEEAHTYGVTALMCIMTAIGVLQRMPPFQLMPQFSPSDMAKLKPSEVISLVCEFVGQSLTSQSKL</sequence>
<dbReference type="InterPro" id="IPR045121">
    <property type="entry name" value="CoAse"/>
</dbReference>
<organism evidence="8 9">
    <name type="scientific">Cylicocyclus nassatus</name>
    <name type="common">Nematode worm</name>
    <dbReference type="NCBI Taxonomy" id="53992"/>
    <lineage>
        <taxon>Eukaryota</taxon>
        <taxon>Metazoa</taxon>
        <taxon>Ecdysozoa</taxon>
        <taxon>Nematoda</taxon>
        <taxon>Chromadorea</taxon>
        <taxon>Rhabditida</taxon>
        <taxon>Rhabditina</taxon>
        <taxon>Rhabditomorpha</taxon>
        <taxon>Strongyloidea</taxon>
        <taxon>Strongylidae</taxon>
        <taxon>Cylicocyclus</taxon>
    </lineage>
</organism>
<dbReference type="GO" id="GO:0010945">
    <property type="term" value="F:coenzyme A diphosphatase activity"/>
    <property type="evidence" value="ECO:0007669"/>
    <property type="project" value="InterPro"/>
</dbReference>
<evidence type="ECO:0000256" key="4">
    <source>
        <dbReference type="ARBA" id="ARBA00022801"/>
    </source>
</evidence>
<feature type="non-terminal residue" evidence="8">
    <location>
        <position position="281"/>
    </location>
</feature>
<comment type="cofactor">
    <cofactor evidence="1">
        <name>Mn(2+)</name>
        <dbReference type="ChEBI" id="CHEBI:29035"/>
    </cofactor>
</comment>
<name>A0AA36M0Z7_CYLNA</name>
<dbReference type="AlphaFoldDB" id="A0AA36M0Z7"/>
<dbReference type="InterPro" id="IPR000086">
    <property type="entry name" value="NUDIX_hydrolase_dom"/>
</dbReference>
<keyword evidence="9" id="KW-1185">Reference proteome</keyword>
<feature type="domain" description="Nudix hydrolase" evidence="7">
    <location>
        <begin position="79"/>
        <end position="218"/>
    </location>
</feature>
<reference evidence="8" key="1">
    <citation type="submission" date="2023-07" db="EMBL/GenBank/DDBJ databases">
        <authorList>
            <consortium name="CYATHOMIX"/>
        </authorList>
    </citation>
    <scope>NUCLEOTIDE SEQUENCE</scope>
    <source>
        <strain evidence="8">N/A</strain>
    </source>
</reference>
<comment type="cofactor">
    <cofactor evidence="2">
        <name>Mg(2+)</name>
        <dbReference type="ChEBI" id="CHEBI:18420"/>
    </cofactor>
</comment>